<gene>
    <name evidence="2" type="ORF">ET418_07625</name>
</gene>
<dbReference type="EMBL" id="SRSD01000004">
    <property type="protein sequence ID" value="KAA0892070.1"/>
    <property type="molecule type" value="Genomic_DNA"/>
</dbReference>
<proteinExistence type="predicted"/>
<feature type="domain" description="Membrane iron-sulfur containing protein FtrD-like" evidence="1">
    <location>
        <begin position="53"/>
        <end position="154"/>
    </location>
</feature>
<organism evidence="2 3">
    <name type="scientific">Oryzomonas rubra</name>
    <dbReference type="NCBI Taxonomy" id="2509454"/>
    <lineage>
        <taxon>Bacteria</taxon>
        <taxon>Pseudomonadati</taxon>
        <taxon>Thermodesulfobacteriota</taxon>
        <taxon>Desulfuromonadia</taxon>
        <taxon>Geobacterales</taxon>
        <taxon>Geobacteraceae</taxon>
        <taxon>Oryzomonas</taxon>
    </lineage>
</organism>
<evidence type="ECO:0000313" key="3">
    <source>
        <dbReference type="Proteomes" id="UP000324298"/>
    </source>
</evidence>
<accession>A0A5A9XGX4</accession>
<keyword evidence="3" id="KW-1185">Reference proteome</keyword>
<evidence type="ECO:0000259" key="1">
    <source>
        <dbReference type="Pfam" id="PF10080"/>
    </source>
</evidence>
<comment type="caution">
    <text evidence="2">The sequence shown here is derived from an EMBL/GenBank/DDBJ whole genome shotgun (WGS) entry which is preliminary data.</text>
</comment>
<dbReference type="Proteomes" id="UP000324298">
    <property type="component" value="Unassembled WGS sequence"/>
</dbReference>
<dbReference type="InterPro" id="IPR018758">
    <property type="entry name" value="FtrD-like"/>
</dbReference>
<name>A0A5A9XGX4_9BACT</name>
<dbReference type="OrthoDB" id="9792533at2"/>
<dbReference type="Pfam" id="PF10080">
    <property type="entry name" value="FtrD-like"/>
    <property type="match status" value="1"/>
</dbReference>
<reference evidence="2 3" key="1">
    <citation type="submission" date="2019-04" db="EMBL/GenBank/DDBJ databases">
        <title>Geobacter ruber sp. nov., ferric-reducing bacteria isolated from paddy soil.</title>
        <authorList>
            <person name="Xu Z."/>
            <person name="Masuda Y."/>
            <person name="Itoh H."/>
            <person name="Senoo K."/>
        </authorList>
    </citation>
    <scope>NUCLEOTIDE SEQUENCE [LARGE SCALE GENOMIC DNA]</scope>
    <source>
        <strain evidence="2 3">Red88</strain>
    </source>
</reference>
<sequence>MHMNYTKKLVWAGIIIGALLIGAAGVFAFSLGKYEKIKANNGTVSIPVSRLSGDKVRFYRFDDGGKSIAFFVVKAPDGSYRTAFDACDVCYRDKKGYEQQGNQMLCKNCNKKFAIDRIGPNSGGGCNPSFLPHQVSGGAITIKAADLKAGARFF</sequence>
<dbReference type="RefSeq" id="WP_149307008.1">
    <property type="nucleotide sequence ID" value="NZ_SRSD01000004.1"/>
</dbReference>
<dbReference type="AlphaFoldDB" id="A0A5A9XGX4"/>
<protein>
    <submittedName>
        <fullName evidence="2">DUF2318 domain-containing protein</fullName>
    </submittedName>
</protein>
<evidence type="ECO:0000313" key="2">
    <source>
        <dbReference type="EMBL" id="KAA0892070.1"/>
    </source>
</evidence>